<accession>A0A2D1U2C5</accession>
<proteinExistence type="predicted"/>
<dbReference type="Proteomes" id="UP000223749">
    <property type="component" value="Chromosome"/>
</dbReference>
<evidence type="ECO:0000313" key="1">
    <source>
        <dbReference type="EMBL" id="ATP55767.1"/>
    </source>
</evidence>
<dbReference type="AlphaFoldDB" id="A0A2D1U2C5"/>
<dbReference type="KEGG" id="pgs:CPT03_04430"/>
<reference evidence="1 2" key="1">
    <citation type="submission" date="2017-10" db="EMBL/GenBank/DDBJ databases">
        <title>Whole genome of Pedobacter ginsengisoli T01R-27 isolated from tomato rhizosphere.</title>
        <authorList>
            <person name="Weon H.-Y."/>
            <person name="Lee S.A."/>
            <person name="Sang M.K."/>
            <person name="Song J."/>
        </authorList>
    </citation>
    <scope>NUCLEOTIDE SEQUENCE [LARGE SCALE GENOMIC DNA]</scope>
    <source>
        <strain evidence="1 2">T01R-27</strain>
    </source>
</reference>
<organism evidence="1 2">
    <name type="scientific">Pedobacter ginsengisoli</name>
    <dbReference type="NCBI Taxonomy" id="363852"/>
    <lineage>
        <taxon>Bacteria</taxon>
        <taxon>Pseudomonadati</taxon>
        <taxon>Bacteroidota</taxon>
        <taxon>Sphingobacteriia</taxon>
        <taxon>Sphingobacteriales</taxon>
        <taxon>Sphingobacteriaceae</taxon>
        <taxon>Pedobacter</taxon>
    </lineage>
</organism>
<dbReference type="RefSeq" id="WP_099437712.1">
    <property type="nucleotide sequence ID" value="NZ_CP024091.1"/>
</dbReference>
<evidence type="ECO:0000313" key="2">
    <source>
        <dbReference type="Proteomes" id="UP000223749"/>
    </source>
</evidence>
<protein>
    <submittedName>
        <fullName evidence="1">Uncharacterized protein</fullName>
    </submittedName>
</protein>
<keyword evidence="2" id="KW-1185">Reference proteome</keyword>
<sequence>MDHPYKSELLLNLKAHYLGRNWRSITYFDAKRDEILFVLPEADDVNQALNGLYGVLETLPEIEHPKERVVISFCYENGDSYCSRLINPNKQDEINLALIGYRPERKIRPEELQEME</sequence>
<dbReference type="EMBL" id="CP024091">
    <property type="protein sequence ID" value="ATP55767.1"/>
    <property type="molecule type" value="Genomic_DNA"/>
</dbReference>
<dbReference type="OrthoDB" id="768544at2"/>
<gene>
    <name evidence="1" type="ORF">CPT03_04430</name>
</gene>
<name>A0A2D1U2C5_9SPHI</name>